<dbReference type="AlphaFoldDB" id="A0AAV0WWL6"/>
<sequence length="309" mass="35148">MISIKDRTFFLKLILLILYLDFAICAVCDSNQLLYTEIGCKPIFENGSNSCAVAYDCENVFTRSSDNCYLNGNVYSPKDNISQIDSELSLCVSGCFCNQKTINNKTTATFACEYDRCPSYFSLLTDNCYYKFDKNVCCEIESYCIENDNVTIHECIHDGVTYKDGQQFKIKNDYQCVCSPEFNGTANDKSCRKFKCNYELLYMENILNRDAPLYYEEKDGCPINWYQSEYESDMGTVEVNGTIGSSSHVCKYGNLSVPIGQQLKIDRLSIRNSESDTHKTICTCDTPPLITCITGKKAIMNDKYNMHIT</sequence>
<proteinExistence type="predicted"/>
<feature type="signal peptide" evidence="1">
    <location>
        <begin position="1"/>
        <end position="25"/>
    </location>
</feature>
<name>A0AAV0WWL6_9HEMI</name>
<evidence type="ECO:0000256" key="1">
    <source>
        <dbReference type="SAM" id="SignalP"/>
    </source>
</evidence>
<accession>A0AAV0WWL6</accession>
<dbReference type="Proteomes" id="UP001160148">
    <property type="component" value="Unassembled WGS sequence"/>
</dbReference>
<keyword evidence="3" id="KW-1185">Reference proteome</keyword>
<protein>
    <submittedName>
        <fullName evidence="2">Uncharacterized protein</fullName>
    </submittedName>
</protein>
<evidence type="ECO:0000313" key="3">
    <source>
        <dbReference type="Proteomes" id="UP001160148"/>
    </source>
</evidence>
<dbReference type="EMBL" id="CARXXK010000003">
    <property type="protein sequence ID" value="CAI6360213.1"/>
    <property type="molecule type" value="Genomic_DNA"/>
</dbReference>
<feature type="chain" id="PRO_5043538776" evidence="1">
    <location>
        <begin position="26"/>
        <end position="309"/>
    </location>
</feature>
<keyword evidence="1" id="KW-0732">Signal</keyword>
<comment type="caution">
    <text evidence="2">The sequence shown here is derived from an EMBL/GenBank/DDBJ whole genome shotgun (WGS) entry which is preliminary data.</text>
</comment>
<organism evidence="2 3">
    <name type="scientific">Macrosiphum euphorbiae</name>
    <name type="common">potato aphid</name>
    <dbReference type="NCBI Taxonomy" id="13131"/>
    <lineage>
        <taxon>Eukaryota</taxon>
        <taxon>Metazoa</taxon>
        <taxon>Ecdysozoa</taxon>
        <taxon>Arthropoda</taxon>
        <taxon>Hexapoda</taxon>
        <taxon>Insecta</taxon>
        <taxon>Pterygota</taxon>
        <taxon>Neoptera</taxon>
        <taxon>Paraneoptera</taxon>
        <taxon>Hemiptera</taxon>
        <taxon>Sternorrhyncha</taxon>
        <taxon>Aphidomorpha</taxon>
        <taxon>Aphidoidea</taxon>
        <taxon>Aphididae</taxon>
        <taxon>Macrosiphini</taxon>
        <taxon>Macrosiphum</taxon>
    </lineage>
</organism>
<reference evidence="2 3" key="1">
    <citation type="submission" date="2023-01" db="EMBL/GenBank/DDBJ databases">
        <authorList>
            <person name="Whitehead M."/>
        </authorList>
    </citation>
    <scope>NUCLEOTIDE SEQUENCE [LARGE SCALE GENOMIC DNA]</scope>
</reference>
<evidence type="ECO:0000313" key="2">
    <source>
        <dbReference type="EMBL" id="CAI6360213.1"/>
    </source>
</evidence>
<gene>
    <name evidence="2" type="ORF">MEUPH1_LOCUS15535</name>
</gene>